<dbReference type="GO" id="GO:0030288">
    <property type="term" value="C:outer membrane-bounded periplasmic space"/>
    <property type="evidence" value="ECO:0007669"/>
    <property type="project" value="TreeGrafter"/>
</dbReference>
<feature type="transmembrane region" description="Helical" evidence="2">
    <location>
        <begin position="9"/>
        <end position="29"/>
    </location>
</feature>
<dbReference type="Gene3D" id="3.40.190.10">
    <property type="entry name" value="Periplasmic binding protein-like II"/>
    <property type="match status" value="2"/>
</dbReference>
<dbReference type="EMBL" id="JDRY01000055">
    <property type="protein sequence ID" value="KGM98361.1"/>
    <property type="molecule type" value="Genomic_DNA"/>
</dbReference>
<proteinExistence type="predicted"/>
<organism evidence="3 4">
    <name type="scientific">Clostridium botulinum C/D str. DC5</name>
    <dbReference type="NCBI Taxonomy" id="1443128"/>
    <lineage>
        <taxon>Bacteria</taxon>
        <taxon>Bacillati</taxon>
        <taxon>Bacillota</taxon>
        <taxon>Clostridia</taxon>
        <taxon>Eubacteriales</taxon>
        <taxon>Clostridiaceae</taxon>
        <taxon>Clostridium</taxon>
    </lineage>
</organism>
<evidence type="ECO:0000313" key="3">
    <source>
        <dbReference type="EMBL" id="KGM98361.1"/>
    </source>
</evidence>
<reference evidence="3 4" key="1">
    <citation type="submission" date="2014-01" db="EMBL/GenBank/DDBJ databases">
        <title>Plasmidome dynamics in the species complex Clostridium novyi sensu lato converts strains of independent lineages into distinctly different pathogens.</title>
        <authorList>
            <person name="Skarin H."/>
            <person name="Segerman B."/>
        </authorList>
    </citation>
    <scope>NUCLEOTIDE SEQUENCE [LARGE SCALE GENOMIC DNA]</scope>
    <source>
        <strain evidence="3 4">DC5</strain>
    </source>
</reference>
<accession>A0A0A0IDH0</accession>
<protein>
    <submittedName>
        <fullName evidence="3">ABC transporter substrate-binding protein</fullName>
    </submittedName>
</protein>
<keyword evidence="2" id="KW-0472">Membrane</keyword>
<evidence type="ECO:0000256" key="1">
    <source>
        <dbReference type="ARBA" id="ARBA00022729"/>
    </source>
</evidence>
<dbReference type="CDD" id="cd13544">
    <property type="entry name" value="PBP2_Fbp_like_1"/>
    <property type="match status" value="1"/>
</dbReference>
<name>A0A0A0IDH0_CLOBO</name>
<dbReference type="Proteomes" id="UP000030014">
    <property type="component" value="Unassembled WGS sequence"/>
</dbReference>
<sequence>MKKILNKNLFLFINSLIILLLLFSIKHIFPFKKNYPDLRNKHIVVYVALREEEAKYLLELFKKETGCTYEYIKLPTEEAVMRILDEKTNPKGNIFIGGTCDGYELLKNYNLLEKYKSPNAKNISSNYMDSDGYWTGFEIDPLSIAINKESWNNSFGSKNISMPKTFNDLINPMYKGKIIIPDPKTSGTGYTFMAYLYQQLGEEYFCKFIKQLKNNINRLTISGFNSIQRVSSGEYILTVNFLGDQKIMNKSDMNIINIIPKNTGWNVNAVAAIKNNNNDEATKAFIDFCLSDEIANKLSSFSMATSTKNFKSMDYKIFKNYNFKKAAYDRNNIMNIWDSK</sequence>
<keyword evidence="2" id="KW-0812">Transmembrane</keyword>
<dbReference type="GO" id="GO:0015888">
    <property type="term" value="P:thiamine transport"/>
    <property type="evidence" value="ECO:0007669"/>
    <property type="project" value="TreeGrafter"/>
</dbReference>
<gene>
    <name evidence="3" type="ORF">Z955_11485</name>
</gene>
<dbReference type="RefSeq" id="WP_039259787.1">
    <property type="nucleotide sequence ID" value="NZ_JDRY01000055.1"/>
</dbReference>
<comment type="caution">
    <text evidence="3">The sequence shown here is derived from an EMBL/GenBank/DDBJ whole genome shotgun (WGS) entry which is preliminary data.</text>
</comment>
<dbReference type="Pfam" id="PF13343">
    <property type="entry name" value="SBP_bac_6"/>
    <property type="match status" value="1"/>
</dbReference>
<dbReference type="PANTHER" id="PTHR30006">
    <property type="entry name" value="THIAMINE-BINDING PERIPLASMIC PROTEIN-RELATED"/>
    <property type="match status" value="1"/>
</dbReference>
<dbReference type="GO" id="GO:0030976">
    <property type="term" value="F:thiamine pyrophosphate binding"/>
    <property type="evidence" value="ECO:0007669"/>
    <property type="project" value="TreeGrafter"/>
</dbReference>
<dbReference type="GO" id="GO:0030975">
    <property type="term" value="F:thiamine binding"/>
    <property type="evidence" value="ECO:0007669"/>
    <property type="project" value="TreeGrafter"/>
</dbReference>
<keyword evidence="1" id="KW-0732">Signal</keyword>
<dbReference type="AlphaFoldDB" id="A0A0A0IDH0"/>
<evidence type="ECO:0000256" key="2">
    <source>
        <dbReference type="SAM" id="Phobius"/>
    </source>
</evidence>
<dbReference type="SUPFAM" id="SSF53850">
    <property type="entry name" value="Periplasmic binding protein-like II"/>
    <property type="match status" value="1"/>
</dbReference>
<dbReference type="PANTHER" id="PTHR30006:SF2">
    <property type="entry name" value="ABC TRANSPORTER SUBSTRATE-BINDING PROTEIN"/>
    <property type="match status" value="1"/>
</dbReference>
<keyword evidence="2" id="KW-1133">Transmembrane helix</keyword>
<evidence type="ECO:0000313" key="4">
    <source>
        <dbReference type="Proteomes" id="UP000030014"/>
    </source>
</evidence>